<proteinExistence type="predicted"/>
<gene>
    <name evidence="1" type="ORF">F511_26952</name>
</gene>
<dbReference type="Proteomes" id="UP000250235">
    <property type="component" value="Unassembled WGS sequence"/>
</dbReference>
<sequence length="126" mass="14918">MQESIRLTEYADDNDVLRAIELDQIEERRDRAALRMTAYQRRMSQAYSKNVHPFENGDLVWRMVQYHGERANMKTLSRCLKILRLDQPEEILLMPPPLRMSPHDQVRAPELNYPHFSPFRCDDGAC</sequence>
<organism evidence="1 2">
    <name type="scientific">Dorcoceras hygrometricum</name>
    <dbReference type="NCBI Taxonomy" id="472368"/>
    <lineage>
        <taxon>Eukaryota</taxon>
        <taxon>Viridiplantae</taxon>
        <taxon>Streptophyta</taxon>
        <taxon>Embryophyta</taxon>
        <taxon>Tracheophyta</taxon>
        <taxon>Spermatophyta</taxon>
        <taxon>Magnoliopsida</taxon>
        <taxon>eudicotyledons</taxon>
        <taxon>Gunneridae</taxon>
        <taxon>Pentapetalae</taxon>
        <taxon>asterids</taxon>
        <taxon>lamiids</taxon>
        <taxon>Lamiales</taxon>
        <taxon>Gesneriaceae</taxon>
        <taxon>Didymocarpoideae</taxon>
        <taxon>Trichosporeae</taxon>
        <taxon>Loxocarpinae</taxon>
        <taxon>Dorcoceras</taxon>
    </lineage>
</organism>
<dbReference type="AlphaFoldDB" id="A0A2Z7AI07"/>
<name>A0A2Z7AI07_9LAMI</name>
<dbReference type="EMBL" id="KV014900">
    <property type="protein sequence ID" value="KZV21344.1"/>
    <property type="molecule type" value="Genomic_DNA"/>
</dbReference>
<accession>A0A2Z7AI07</accession>
<protein>
    <submittedName>
        <fullName evidence="1">Uncharacterized protein</fullName>
    </submittedName>
</protein>
<evidence type="ECO:0000313" key="1">
    <source>
        <dbReference type="EMBL" id="KZV21344.1"/>
    </source>
</evidence>
<reference evidence="1 2" key="1">
    <citation type="journal article" date="2015" name="Proc. Natl. Acad. Sci. U.S.A.">
        <title>The resurrection genome of Boea hygrometrica: A blueprint for survival of dehydration.</title>
        <authorList>
            <person name="Xiao L."/>
            <person name="Yang G."/>
            <person name="Zhang L."/>
            <person name="Yang X."/>
            <person name="Zhao S."/>
            <person name="Ji Z."/>
            <person name="Zhou Q."/>
            <person name="Hu M."/>
            <person name="Wang Y."/>
            <person name="Chen M."/>
            <person name="Xu Y."/>
            <person name="Jin H."/>
            <person name="Xiao X."/>
            <person name="Hu G."/>
            <person name="Bao F."/>
            <person name="Hu Y."/>
            <person name="Wan P."/>
            <person name="Li L."/>
            <person name="Deng X."/>
            <person name="Kuang T."/>
            <person name="Xiang C."/>
            <person name="Zhu J.K."/>
            <person name="Oliver M.J."/>
            <person name="He Y."/>
        </authorList>
    </citation>
    <scope>NUCLEOTIDE SEQUENCE [LARGE SCALE GENOMIC DNA]</scope>
    <source>
        <strain evidence="2">cv. XS01</strain>
    </source>
</reference>
<keyword evidence="2" id="KW-1185">Reference proteome</keyword>
<evidence type="ECO:0000313" key="2">
    <source>
        <dbReference type="Proteomes" id="UP000250235"/>
    </source>
</evidence>
<dbReference type="OrthoDB" id="1934939at2759"/>